<evidence type="ECO:0000313" key="4">
    <source>
        <dbReference type="Proteomes" id="UP000638648"/>
    </source>
</evidence>
<sequence length="144" mass="15981">MDAKPVLGQINLVVRDLQASLRFYRLLGLDIGEPTGPHAGMTFPNGVAFDLDQHEFARQWSSGTPDVAGGSVVLSLSVSERDHVDEVWQRMVDAGYKSRQKPYGTFWGSRFAIVDDPDGYQIGLMSPSEEQRRYWPPVDAPAAD</sequence>
<dbReference type="EMBL" id="JADBEM010000001">
    <property type="protein sequence ID" value="MBE1604492.1"/>
    <property type="molecule type" value="Genomic_DNA"/>
</dbReference>
<proteinExistence type="predicted"/>
<dbReference type="Gene3D" id="3.10.180.10">
    <property type="entry name" value="2,3-Dihydroxybiphenyl 1,2-Dioxygenase, domain 1"/>
    <property type="match status" value="1"/>
</dbReference>
<dbReference type="PROSITE" id="PS00934">
    <property type="entry name" value="GLYOXALASE_I_1"/>
    <property type="match status" value="1"/>
</dbReference>
<dbReference type="PROSITE" id="PS51819">
    <property type="entry name" value="VOC"/>
    <property type="match status" value="1"/>
</dbReference>
<accession>A0A927MQR7</accession>
<dbReference type="Proteomes" id="UP000638648">
    <property type="component" value="Unassembled WGS sequence"/>
</dbReference>
<dbReference type="SUPFAM" id="SSF54593">
    <property type="entry name" value="Glyoxalase/Bleomycin resistance protein/Dihydroxybiphenyl dioxygenase"/>
    <property type="match status" value="1"/>
</dbReference>
<keyword evidence="4" id="KW-1185">Reference proteome</keyword>
<dbReference type="PANTHER" id="PTHR36503:SF3">
    <property type="entry name" value="BLR0126 PROTEIN"/>
    <property type="match status" value="1"/>
</dbReference>
<comment type="caution">
    <text evidence="3">The sequence shown here is derived from an EMBL/GenBank/DDBJ whole genome shotgun (WGS) entry which is preliminary data.</text>
</comment>
<name>A0A927MQR7_9ACTN</name>
<dbReference type="InterPro" id="IPR029068">
    <property type="entry name" value="Glyas_Bleomycin-R_OHBP_Dase"/>
</dbReference>
<evidence type="ECO:0000256" key="1">
    <source>
        <dbReference type="ARBA" id="ARBA00022723"/>
    </source>
</evidence>
<keyword evidence="3" id="KW-0456">Lyase</keyword>
<dbReference type="InterPro" id="IPR018146">
    <property type="entry name" value="Glyoxalase_1_CS"/>
</dbReference>
<dbReference type="GO" id="GO:0004462">
    <property type="term" value="F:lactoylglutathione lyase activity"/>
    <property type="evidence" value="ECO:0007669"/>
    <property type="project" value="InterPro"/>
</dbReference>
<evidence type="ECO:0000313" key="3">
    <source>
        <dbReference type="EMBL" id="MBE1604492.1"/>
    </source>
</evidence>
<keyword evidence="1" id="KW-0479">Metal-binding</keyword>
<dbReference type="GO" id="GO:0046872">
    <property type="term" value="F:metal ion binding"/>
    <property type="evidence" value="ECO:0007669"/>
    <property type="project" value="UniProtKB-KW"/>
</dbReference>
<dbReference type="InterPro" id="IPR037523">
    <property type="entry name" value="VOC_core"/>
</dbReference>
<feature type="domain" description="VOC" evidence="2">
    <location>
        <begin position="6"/>
        <end position="127"/>
    </location>
</feature>
<dbReference type="AlphaFoldDB" id="A0A927MQR7"/>
<dbReference type="InterPro" id="IPR004360">
    <property type="entry name" value="Glyas_Fos-R_dOase_dom"/>
</dbReference>
<dbReference type="Pfam" id="PF00903">
    <property type="entry name" value="Glyoxalase"/>
    <property type="match status" value="1"/>
</dbReference>
<organism evidence="3 4">
    <name type="scientific">Actinopolymorpha pittospori</name>
    <dbReference type="NCBI Taxonomy" id="648752"/>
    <lineage>
        <taxon>Bacteria</taxon>
        <taxon>Bacillati</taxon>
        <taxon>Actinomycetota</taxon>
        <taxon>Actinomycetes</taxon>
        <taxon>Propionibacteriales</taxon>
        <taxon>Actinopolymorphaceae</taxon>
        <taxon>Actinopolymorpha</taxon>
    </lineage>
</organism>
<dbReference type="PANTHER" id="PTHR36503">
    <property type="entry name" value="BLR2520 PROTEIN"/>
    <property type="match status" value="1"/>
</dbReference>
<reference evidence="3" key="1">
    <citation type="submission" date="2020-10" db="EMBL/GenBank/DDBJ databases">
        <title>Sequencing the genomes of 1000 actinobacteria strains.</title>
        <authorList>
            <person name="Klenk H.-P."/>
        </authorList>
    </citation>
    <scope>NUCLEOTIDE SEQUENCE</scope>
    <source>
        <strain evidence="3">DSM 45354</strain>
    </source>
</reference>
<dbReference type="RefSeq" id="WP_192749016.1">
    <property type="nucleotide sequence ID" value="NZ_BAABJL010000126.1"/>
</dbReference>
<evidence type="ECO:0000259" key="2">
    <source>
        <dbReference type="PROSITE" id="PS51819"/>
    </source>
</evidence>
<protein>
    <submittedName>
        <fullName evidence="3">Lactoylglutathione lyase</fullName>
    </submittedName>
</protein>
<gene>
    <name evidence="3" type="ORF">HEB94_001340</name>
</gene>